<protein>
    <submittedName>
        <fullName evidence="2">Predicted ATPase</fullName>
    </submittedName>
</protein>
<gene>
    <name evidence="2" type="ORF">SAMN06265360_1454</name>
</gene>
<dbReference type="GO" id="GO:0016887">
    <property type="term" value="F:ATP hydrolysis activity"/>
    <property type="evidence" value="ECO:0007669"/>
    <property type="project" value="InterPro"/>
</dbReference>
<reference evidence="2 3" key="1">
    <citation type="submission" date="2017-06" db="EMBL/GenBank/DDBJ databases">
        <authorList>
            <person name="Kim H.J."/>
            <person name="Triplett B.A."/>
        </authorList>
    </citation>
    <scope>NUCLEOTIDE SEQUENCE [LARGE SCALE GENOMIC DNA]</scope>
    <source>
        <strain evidence="2 3">DSM 45207</strain>
    </source>
</reference>
<dbReference type="InterPro" id="IPR027417">
    <property type="entry name" value="P-loop_NTPase"/>
</dbReference>
<dbReference type="Pfam" id="PF25872">
    <property type="entry name" value="HTH_77"/>
    <property type="match status" value="1"/>
</dbReference>
<dbReference type="SUPFAM" id="SSF48452">
    <property type="entry name" value="TPR-like"/>
    <property type="match status" value="1"/>
</dbReference>
<sequence length="782" mass="86248">MTRGQRIKGNVPVEATSFVGRRHELTYARGLLSETRLLSLIGAGGVGKTRVALRLASELGRAFGDGVWYVKLAGLHQPALLPHTVANALGLRDGAADWTLETLAPHLEGKTMLLVLDNCEHIVDACAELAQGLLAASPELRILATSRERLRVPGEFAVPIPPLSTPSTTDAESATGDLMHYEAIQLFVDRASARCPGIEIDGRNRNEVAQICRRLDGIPLAIELAADRVKTLSLHQIREKLASRLDLLTNGPRGVPPRQQTLRASLDWSYELCSEAEKDLWARLSVFAGEFELDAVEGVCQDDQMASADIVDVVEGLLDKSIVVREERDSRIRFRMLETIREYGHDRLVEAQQDAQMRRRHRDWYESLATHMAEHWIGSEQVDWLRRFRDEHANLRGALAYTLADQVDAEPALRIAAALAWYWHARGALSEGRHWLTQALAQTDKSSQARIDGLRVNAFLAILQGDADAADRSLSEALATPEVENWPQLMASLDMTSGLQALLVHRLDEASKYFAAALPTFRESGGVEGEIFTSMLDGMALAFRGDRDAAKDRFAKVLANSDQTGDLWFKSYTLLFLGVVHWMEGHLDTATDLARQALRGKVLFDDHTGLVLCLEALAFFASSSGDWKRTAIILGAADTIWGKTGTTVDNFADFKSLHDECEAQLAPKLPKAALATMRQQGSELPASQAIAYALGEHNEPGAEATGSSTMGFEPLTRREWQVAENVAEGRSNRQIANKLVISPRTVDGHIEHILSKLGFSTRTQIASWVAERQNHPGPRQEQ</sequence>
<evidence type="ECO:0000313" key="2">
    <source>
        <dbReference type="EMBL" id="SNR95931.1"/>
    </source>
</evidence>
<dbReference type="Pfam" id="PF00196">
    <property type="entry name" value="GerE"/>
    <property type="match status" value="1"/>
</dbReference>
<dbReference type="InterPro" id="IPR058852">
    <property type="entry name" value="HTH_77"/>
</dbReference>
<dbReference type="Proteomes" id="UP000198348">
    <property type="component" value="Unassembled WGS sequence"/>
</dbReference>
<dbReference type="PROSITE" id="PS00622">
    <property type="entry name" value="HTH_LUXR_1"/>
    <property type="match status" value="1"/>
</dbReference>
<dbReference type="SUPFAM" id="SSF52540">
    <property type="entry name" value="P-loop containing nucleoside triphosphate hydrolases"/>
    <property type="match status" value="1"/>
</dbReference>
<dbReference type="InterPro" id="IPR011990">
    <property type="entry name" value="TPR-like_helical_dom_sf"/>
</dbReference>
<dbReference type="SMART" id="SM00421">
    <property type="entry name" value="HTH_LUXR"/>
    <property type="match status" value="1"/>
</dbReference>
<accession>A0A239AKN0</accession>
<dbReference type="InterPro" id="IPR049945">
    <property type="entry name" value="AAA_22"/>
</dbReference>
<dbReference type="Gene3D" id="3.40.50.300">
    <property type="entry name" value="P-loop containing nucleotide triphosphate hydrolases"/>
    <property type="match status" value="1"/>
</dbReference>
<dbReference type="RefSeq" id="WP_089303504.1">
    <property type="nucleotide sequence ID" value="NZ_FZNW01000045.1"/>
</dbReference>
<evidence type="ECO:0000313" key="3">
    <source>
        <dbReference type="Proteomes" id="UP000198348"/>
    </source>
</evidence>
<dbReference type="InterPro" id="IPR000792">
    <property type="entry name" value="Tscrpt_reg_LuxR_C"/>
</dbReference>
<dbReference type="Gene3D" id="1.10.10.10">
    <property type="entry name" value="Winged helix-like DNA-binding domain superfamily/Winged helix DNA-binding domain"/>
    <property type="match status" value="1"/>
</dbReference>
<name>A0A239AKN0_9PSEU</name>
<evidence type="ECO:0000259" key="1">
    <source>
        <dbReference type="PROSITE" id="PS50043"/>
    </source>
</evidence>
<dbReference type="PANTHER" id="PTHR47691">
    <property type="entry name" value="REGULATOR-RELATED"/>
    <property type="match status" value="1"/>
</dbReference>
<dbReference type="GO" id="GO:0006355">
    <property type="term" value="P:regulation of DNA-templated transcription"/>
    <property type="evidence" value="ECO:0007669"/>
    <property type="project" value="InterPro"/>
</dbReference>
<dbReference type="GO" id="GO:0003677">
    <property type="term" value="F:DNA binding"/>
    <property type="evidence" value="ECO:0007669"/>
    <property type="project" value="InterPro"/>
</dbReference>
<dbReference type="PROSITE" id="PS50043">
    <property type="entry name" value="HTH_LUXR_2"/>
    <property type="match status" value="1"/>
</dbReference>
<dbReference type="PANTHER" id="PTHR47691:SF3">
    <property type="entry name" value="HTH-TYPE TRANSCRIPTIONAL REGULATOR RV0890C-RELATED"/>
    <property type="match status" value="1"/>
</dbReference>
<dbReference type="InterPro" id="IPR016032">
    <property type="entry name" value="Sig_transdc_resp-reg_C-effctor"/>
</dbReference>
<dbReference type="PRINTS" id="PR00038">
    <property type="entry name" value="HTHLUXR"/>
</dbReference>
<organism evidence="2 3">
    <name type="scientific">Haloechinothrix alba</name>
    <dbReference type="NCBI Taxonomy" id="664784"/>
    <lineage>
        <taxon>Bacteria</taxon>
        <taxon>Bacillati</taxon>
        <taxon>Actinomycetota</taxon>
        <taxon>Actinomycetes</taxon>
        <taxon>Pseudonocardiales</taxon>
        <taxon>Pseudonocardiaceae</taxon>
        <taxon>Haloechinothrix</taxon>
    </lineage>
</organism>
<proteinExistence type="predicted"/>
<dbReference type="EMBL" id="FZNW01000045">
    <property type="protein sequence ID" value="SNR95931.1"/>
    <property type="molecule type" value="Genomic_DNA"/>
</dbReference>
<keyword evidence="3" id="KW-1185">Reference proteome</keyword>
<dbReference type="InterPro" id="IPR036388">
    <property type="entry name" value="WH-like_DNA-bd_sf"/>
</dbReference>
<dbReference type="OrthoDB" id="9812579at2"/>
<dbReference type="AlphaFoldDB" id="A0A239AKN0"/>
<dbReference type="SUPFAM" id="SSF46894">
    <property type="entry name" value="C-terminal effector domain of the bipartite response regulators"/>
    <property type="match status" value="1"/>
</dbReference>
<dbReference type="PRINTS" id="PR00364">
    <property type="entry name" value="DISEASERSIST"/>
</dbReference>
<dbReference type="CDD" id="cd06170">
    <property type="entry name" value="LuxR_C_like"/>
    <property type="match status" value="1"/>
</dbReference>
<dbReference type="Pfam" id="PF13401">
    <property type="entry name" value="AAA_22"/>
    <property type="match status" value="1"/>
</dbReference>
<dbReference type="Gene3D" id="1.25.40.10">
    <property type="entry name" value="Tetratricopeptide repeat domain"/>
    <property type="match status" value="1"/>
</dbReference>
<feature type="domain" description="HTH luxR-type" evidence="1">
    <location>
        <begin position="708"/>
        <end position="773"/>
    </location>
</feature>